<dbReference type="GeneID" id="63853957"/>
<sequence length="238" mass="26369">MSQEGNQMPTASGMPSPNQTTQESNTHPPSHSPPPRPTSDTSEQEMGQSCEFHSYYSTTPAPVQQAQIMQHEQHSWISQQIAEAQEVFARIERLNRRLEQVRSRREERMVRLGELRRELLALQRAGSDADIDVNVGNAVGDEGSWRDSGASTVRSGNAPRGSIEDVGNVVDEGDGAEEDAFVDDDAHLPELALCRFSSPWYDSSARSYDGENNEDIVRRDGNAIGGFISDGDMVYWSE</sequence>
<name>A0A9P4GM80_9PLEO</name>
<protein>
    <submittedName>
        <fullName evidence="3">Uncharacterized protein</fullName>
    </submittedName>
</protein>
<proteinExistence type="predicted"/>
<organism evidence="3 4">
    <name type="scientific">Cucurbitaria berberidis CBS 394.84</name>
    <dbReference type="NCBI Taxonomy" id="1168544"/>
    <lineage>
        <taxon>Eukaryota</taxon>
        <taxon>Fungi</taxon>
        <taxon>Dikarya</taxon>
        <taxon>Ascomycota</taxon>
        <taxon>Pezizomycotina</taxon>
        <taxon>Dothideomycetes</taxon>
        <taxon>Pleosporomycetidae</taxon>
        <taxon>Pleosporales</taxon>
        <taxon>Pleosporineae</taxon>
        <taxon>Cucurbitariaceae</taxon>
        <taxon>Cucurbitaria</taxon>
    </lineage>
</organism>
<feature type="region of interest" description="Disordered" evidence="2">
    <location>
        <begin position="142"/>
        <end position="167"/>
    </location>
</feature>
<feature type="compositionally biased region" description="Polar residues" evidence="2">
    <location>
        <begin position="1"/>
        <end position="23"/>
    </location>
</feature>
<dbReference type="EMBL" id="ML976615">
    <property type="protein sequence ID" value="KAF1848973.1"/>
    <property type="molecule type" value="Genomic_DNA"/>
</dbReference>
<evidence type="ECO:0000313" key="3">
    <source>
        <dbReference type="EMBL" id="KAF1848973.1"/>
    </source>
</evidence>
<dbReference type="Proteomes" id="UP000800039">
    <property type="component" value="Unassembled WGS sequence"/>
</dbReference>
<keyword evidence="1" id="KW-0175">Coiled coil</keyword>
<dbReference type="RefSeq" id="XP_040791536.1">
    <property type="nucleotide sequence ID" value="XM_040936707.1"/>
</dbReference>
<keyword evidence="4" id="KW-1185">Reference proteome</keyword>
<feature type="coiled-coil region" evidence="1">
    <location>
        <begin position="77"/>
        <end position="111"/>
    </location>
</feature>
<gene>
    <name evidence="3" type="ORF">K460DRAFT_404231</name>
</gene>
<dbReference type="AlphaFoldDB" id="A0A9P4GM80"/>
<feature type="region of interest" description="Disordered" evidence="2">
    <location>
        <begin position="1"/>
        <end position="51"/>
    </location>
</feature>
<accession>A0A9P4GM80</accession>
<reference evidence="3" key="1">
    <citation type="submission" date="2020-01" db="EMBL/GenBank/DDBJ databases">
        <authorList>
            <consortium name="DOE Joint Genome Institute"/>
            <person name="Haridas S."/>
            <person name="Albert R."/>
            <person name="Binder M."/>
            <person name="Bloem J."/>
            <person name="Labutti K."/>
            <person name="Salamov A."/>
            <person name="Andreopoulos B."/>
            <person name="Baker S.E."/>
            <person name="Barry K."/>
            <person name="Bills G."/>
            <person name="Bluhm B.H."/>
            <person name="Cannon C."/>
            <person name="Castanera R."/>
            <person name="Culley D.E."/>
            <person name="Daum C."/>
            <person name="Ezra D."/>
            <person name="Gonzalez J.B."/>
            <person name="Henrissat B."/>
            <person name="Kuo A."/>
            <person name="Liang C."/>
            <person name="Lipzen A."/>
            <person name="Lutzoni F."/>
            <person name="Magnuson J."/>
            <person name="Mondo S."/>
            <person name="Nolan M."/>
            <person name="Ohm R."/>
            <person name="Pangilinan J."/>
            <person name="Park H.-J."/>
            <person name="Ramirez L."/>
            <person name="Alfaro M."/>
            <person name="Sun H."/>
            <person name="Tritt A."/>
            <person name="Yoshinaga Y."/>
            <person name="Zwiers L.-H."/>
            <person name="Turgeon B.G."/>
            <person name="Goodwin S.B."/>
            <person name="Spatafora J.W."/>
            <person name="Crous P.W."/>
            <person name="Grigoriev I.V."/>
        </authorList>
    </citation>
    <scope>NUCLEOTIDE SEQUENCE</scope>
    <source>
        <strain evidence="3">CBS 394.84</strain>
    </source>
</reference>
<evidence type="ECO:0000256" key="2">
    <source>
        <dbReference type="SAM" id="MobiDB-lite"/>
    </source>
</evidence>
<evidence type="ECO:0000313" key="4">
    <source>
        <dbReference type="Proteomes" id="UP000800039"/>
    </source>
</evidence>
<evidence type="ECO:0000256" key="1">
    <source>
        <dbReference type="SAM" id="Coils"/>
    </source>
</evidence>
<comment type="caution">
    <text evidence="3">The sequence shown here is derived from an EMBL/GenBank/DDBJ whole genome shotgun (WGS) entry which is preliminary data.</text>
</comment>